<dbReference type="SUPFAM" id="SSF53187">
    <property type="entry name" value="Zn-dependent exopeptidases"/>
    <property type="match status" value="1"/>
</dbReference>
<gene>
    <name evidence="1" type="ORF">NBRC116598_00090</name>
</gene>
<proteinExistence type="predicted"/>
<dbReference type="Proteomes" id="UP001441944">
    <property type="component" value="Unassembled WGS sequence"/>
</dbReference>
<sequence length="306" mass="33624">MLEFSLYGDFKKPRAEAPMSKQVFSVFSPVELTSSVVFASPHSGSDYDSAFLQSSILDAQQIRSSEDAFVDQLFADVTRFGAPLLTAQKPRAFLDLNRATDELDPALIQGVSRRGQNPRIASGLGVIPRVVANGRAIYRGKMHQQEAQRRIQDYWHPYHTALQGLMRQAQGRFGHSILIDCHSMPHEAVATLPARGAVPPEVVLGDRFGSSAGAAVMDQVESAFVGAGLRVARNAPFAGAYITRTYGRPSRGQHAVQIEIDRSLYMNEAEVRPNEDFAAFRELLGRVAREIAAIKQQDNNMPLAAE</sequence>
<protein>
    <submittedName>
        <fullName evidence="1">N-formylglutamate amidohydrolase</fullName>
    </submittedName>
</protein>
<comment type="caution">
    <text evidence="1">The sequence shown here is derived from an EMBL/GenBank/DDBJ whole genome shotgun (WGS) entry which is preliminary data.</text>
</comment>
<dbReference type="Gene3D" id="3.40.630.40">
    <property type="entry name" value="Zn-dependent exopeptidases"/>
    <property type="match status" value="1"/>
</dbReference>
<evidence type="ECO:0000313" key="2">
    <source>
        <dbReference type="Proteomes" id="UP001441944"/>
    </source>
</evidence>
<evidence type="ECO:0000313" key="1">
    <source>
        <dbReference type="EMBL" id="GAA6194565.1"/>
    </source>
</evidence>
<dbReference type="InterPro" id="IPR007709">
    <property type="entry name" value="N-FG_amidohydro"/>
</dbReference>
<organism evidence="1 2">
    <name type="scientific">Pseudophaeobacter arcticus</name>
    <dbReference type="NCBI Taxonomy" id="385492"/>
    <lineage>
        <taxon>Bacteria</taxon>
        <taxon>Pseudomonadati</taxon>
        <taxon>Pseudomonadota</taxon>
        <taxon>Alphaproteobacteria</taxon>
        <taxon>Rhodobacterales</taxon>
        <taxon>Paracoccaceae</taxon>
        <taxon>Pseudophaeobacter</taxon>
    </lineage>
</organism>
<accession>A0ABQ0AFB7</accession>
<keyword evidence="2" id="KW-1185">Reference proteome</keyword>
<reference evidence="1 2" key="1">
    <citation type="submission" date="2024-04" db="EMBL/GenBank/DDBJ databases">
        <title>Draft genome sequence of Pseudophaeobacter arcticus NBRC 116598.</title>
        <authorList>
            <person name="Miyakawa T."/>
            <person name="Kusuya Y."/>
            <person name="Miura T."/>
        </authorList>
    </citation>
    <scope>NUCLEOTIDE SEQUENCE [LARGE SCALE GENOMIC DNA]</scope>
    <source>
        <strain evidence="1 2">SU-CL00105</strain>
    </source>
</reference>
<name>A0ABQ0AFB7_9RHOB</name>
<dbReference type="Pfam" id="PF05013">
    <property type="entry name" value="FGase"/>
    <property type="match status" value="1"/>
</dbReference>
<dbReference type="EMBL" id="BAABWU010000001">
    <property type="protein sequence ID" value="GAA6194565.1"/>
    <property type="molecule type" value="Genomic_DNA"/>
</dbReference>